<evidence type="ECO:0000313" key="5">
    <source>
        <dbReference type="EMBL" id="ADZ58509.1"/>
    </source>
</evidence>
<dbReference type="PROSITE" id="PS50088">
    <property type="entry name" value="ANK_REPEAT"/>
    <property type="match status" value="3"/>
</dbReference>
<evidence type="ECO:0000256" key="1">
    <source>
        <dbReference type="ARBA" id="ARBA00022737"/>
    </source>
</evidence>
<dbReference type="AlphaFoldDB" id="F2WMR2"/>
<dbReference type="InterPro" id="IPR002110">
    <property type="entry name" value="Ankyrin_rpt"/>
</dbReference>
<dbReference type="SUPFAM" id="SSF48403">
    <property type="entry name" value="Ankyrin repeat"/>
    <property type="match status" value="1"/>
</dbReference>
<organism evidence="5">
    <name type="scientific">Schmidtea mediterranea</name>
    <name type="common">Freshwater planarian flatworm</name>
    <dbReference type="NCBI Taxonomy" id="79327"/>
    <lineage>
        <taxon>Eukaryota</taxon>
        <taxon>Metazoa</taxon>
        <taxon>Spiralia</taxon>
        <taxon>Lophotrochozoa</taxon>
        <taxon>Platyhelminthes</taxon>
        <taxon>Rhabditophora</taxon>
        <taxon>Seriata</taxon>
        <taxon>Tricladida</taxon>
        <taxon>Continenticola</taxon>
        <taxon>Geoplanoidea</taxon>
        <taxon>Dugesiidae</taxon>
        <taxon>Schmidtea</taxon>
    </lineage>
</organism>
<feature type="non-terminal residue" evidence="5">
    <location>
        <position position="190"/>
    </location>
</feature>
<evidence type="ECO:0000256" key="2">
    <source>
        <dbReference type="ARBA" id="ARBA00023043"/>
    </source>
</evidence>
<sequence length="190" mass="21105">FDSTPLHKAASIGQIDIIQMLLERGAQVNIQDSTFGDTPLHTGVRYGHAGVSRILISVSTDINQRNQNGDTALHIAAALKRRKITKLLVESGASIDIRNIQNETPLDVALKKSHSEIIEILKTCSPNTNQKTVSFLPESVINNPEQKPYRAKSESPNEKTKPSKKNIVKGIFSRKKKVCLDMSIIFLKFF</sequence>
<dbReference type="PROSITE" id="PS50297">
    <property type="entry name" value="ANK_REP_REGION"/>
    <property type="match status" value="3"/>
</dbReference>
<accession>F2WMR2</accession>
<dbReference type="GO" id="GO:0010468">
    <property type="term" value="P:regulation of gene expression"/>
    <property type="evidence" value="ECO:0007669"/>
    <property type="project" value="TreeGrafter"/>
</dbReference>
<dbReference type="PANTHER" id="PTHR24124:SF14">
    <property type="entry name" value="CHROMOSOME UNDETERMINED SCAFFOLD_25, WHOLE GENOME SHOTGUN SEQUENCE"/>
    <property type="match status" value="1"/>
</dbReference>
<feature type="non-terminal residue" evidence="5">
    <location>
        <position position="1"/>
    </location>
</feature>
<dbReference type="PANTHER" id="PTHR24124">
    <property type="entry name" value="ANKYRIN REPEAT FAMILY A"/>
    <property type="match status" value="1"/>
</dbReference>
<dbReference type="GO" id="GO:0005634">
    <property type="term" value="C:nucleus"/>
    <property type="evidence" value="ECO:0007669"/>
    <property type="project" value="TreeGrafter"/>
</dbReference>
<dbReference type="SMART" id="SM00248">
    <property type="entry name" value="ANK"/>
    <property type="match status" value="4"/>
</dbReference>
<dbReference type="Pfam" id="PF12796">
    <property type="entry name" value="Ank_2"/>
    <property type="match status" value="1"/>
</dbReference>
<dbReference type="InterPro" id="IPR036770">
    <property type="entry name" value="Ankyrin_rpt-contain_sf"/>
</dbReference>
<name>F2WMR2_SCHMD</name>
<reference evidence="5" key="1">
    <citation type="journal article" date="2011" name="Proc. Natl. Acad. Sci. U.S.A.">
        <title>Dishevelled is essential for neural connectivity and planar cell polarity in planarians.</title>
        <authorList>
            <person name="Almuedo-Castillo M."/>
            <person name="Salo E."/>
            <person name="Adell T."/>
        </authorList>
    </citation>
    <scope>NUCLEOTIDE SEQUENCE</scope>
</reference>
<proteinExistence type="evidence at transcript level"/>
<feature type="repeat" description="ANK" evidence="3">
    <location>
        <begin position="68"/>
        <end position="100"/>
    </location>
</feature>
<feature type="region of interest" description="Disordered" evidence="4">
    <location>
        <begin position="144"/>
        <end position="164"/>
    </location>
</feature>
<dbReference type="Gene3D" id="1.25.40.20">
    <property type="entry name" value="Ankyrin repeat-containing domain"/>
    <property type="match status" value="2"/>
</dbReference>
<protein>
    <submittedName>
        <fullName evidence="5">Diversin</fullName>
    </submittedName>
</protein>
<evidence type="ECO:0000256" key="4">
    <source>
        <dbReference type="SAM" id="MobiDB-lite"/>
    </source>
</evidence>
<feature type="repeat" description="ANK" evidence="3">
    <location>
        <begin position="35"/>
        <end position="67"/>
    </location>
</feature>
<feature type="compositionally biased region" description="Basic and acidic residues" evidence="4">
    <location>
        <begin position="147"/>
        <end position="161"/>
    </location>
</feature>
<dbReference type="Pfam" id="PF00023">
    <property type="entry name" value="Ank"/>
    <property type="match status" value="1"/>
</dbReference>
<keyword evidence="1" id="KW-0677">Repeat</keyword>
<keyword evidence="2 3" id="KW-0040">ANK repeat</keyword>
<dbReference type="EMBL" id="HQ141793">
    <property type="protein sequence ID" value="ADZ58509.1"/>
    <property type="molecule type" value="mRNA"/>
</dbReference>
<feature type="repeat" description="ANK" evidence="3">
    <location>
        <begin position="1"/>
        <end position="33"/>
    </location>
</feature>
<dbReference type="PRINTS" id="PR01415">
    <property type="entry name" value="ANKYRIN"/>
</dbReference>
<evidence type="ECO:0000256" key="3">
    <source>
        <dbReference type="PROSITE-ProRule" id="PRU00023"/>
    </source>
</evidence>